<evidence type="ECO:0000313" key="2">
    <source>
        <dbReference type="Proteomes" id="UP000037997"/>
    </source>
</evidence>
<dbReference type="PANTHER" id="PTHR30632">
    <property type="entry name" value="MOLYBDATE-BINDING PERIPLASMIC PROTEIN"/>
    <property type="match status" value="1"/>
</dbReference>
<dbReference type="Proteomes" id="UP000037997">
    <property type="component" value="Unassembled WGS sequence"/>
</dbReference>
<name>A0A0N1E924_9HELI</name>
<evidence type="ECO:0000313" key="1">
    <source>
        <dbReference type="EMBL" id="KPH55890.1"/>
    </source>
</evidence>
<dbReference type="GO" id="GO:0030973">
    <property type="term" value="F:molybdate ion binding"/>
    <property type="evidence" value="ECO:0007669"/>
    <property type="project" value="TreeGrafter"/>
</dbReference>
<dbReference type="EMBL" id="JNOC01000031">
    <property type="protein sequence ID" value="KPH55890.1"/>
    <property type="molecule type" value="Genomic_DNA"/>
</dbReference>
<dbReference type="Gene3D" id="3.40.190.10">
    <property type="entry name" value="Periplasmic binding protein-like II"/>
    <property type="match status" value="2"/>
</dbReference>
<dbReference type="InterPro" id="IPR050682">
    <property type="entry name" value="ModA/WtpA"/>
</dbReference>
<accession>A0A0N1E924</accession>
<gene>
    <name evidence="1" type="ORF">HPU229334_06030</name>
</gene>
<dbReference type="PATRIC" id="fig|35818.11.peg.1188"/>
<evidence type="ECO:0008006" key="3">
    <source>
        <dbReference type="Google" id="ProtNLM"/>
    </source>
</evidence>
<comment type="caution">
    <text evidence="1">The sequence shown here is derived from an EMBL/GenBank/DDBJ whole genome shotgun (WGS) entry which is preliminary data.</text>
</comment>
<proteinExistence type="predicted"/>
<dbReference type="SUPFAM" id="SSF53850">
    <property type="entry name" value="Periplasmic binding protein-like II"/>
    <property type="match status" value="1"/>
</dbReference>
<dbReference type="AlphaFoldDB" id="A0A0N1E924"/>
<reference evidence="1 2" key="1">
    <citation type="submission" date="2014-06" db="EMBL/GenBank/DDBJ databases">
        <title>Helicobacter pullorum isolates in fresh chicken meat - phenotypic and genotypic features.</title>
        <authorList>
            <person name="Borges V."/>
            <person name="Santos A."/>
            <person name="Correia C.B."/>
            <person name="Saraiva M."/>
            <person name="Menard A."/>
            <person name="Vieira L."/>
            <person name="Sampaio D.A."/>
            <person name="Gomes J.P."/>
            <person name="Oleastro M."/>
        </authorList>
    </citation>
    <scope>NUCLEOTIDE SEQUENCE [LARGE SCALE GENOMIC DNA]</scope>
    <source>
        <strain evidence="1 2">229334/12</strain>
    </source>
</reference>
<organism evidence="1 2">
    <name type="scientific">Helicobacter pullorum</name>
    <dbReference type="NCBI Taxonomy" id="35818"/>
    <lineage>
        <taxon>Bacteria</taxon>
        <taxon>Pseudomonadati</taxon>
        <taxon>Campylobacterota</taxon>
        <taxon>Epsilonproteobacteria</taxon>
        <taxon>Campylobacterales</taxon>
        <taxon>Helicobacteraceae</taxon>
        <taxon>Helicobacter</taxon>
    </lineage>
</organism>
<dbReference type="Pfam" id="PF13531">
    <property type="entry name" value="SBP_bac_11"/>
    <property type="match status" value="1"/>
</dbReference>
<dbReference type="RefSeq" id="WP_054197946.1">
    <property type="nucleotide sequence ID" value="NZ_JNOC01000031.1"/>
</dbReference>
<dbReference type="GO" id="GO:0015689">
    <property type="term" value="P:molybdate ion transport"/>
    <property type="evidence" value="ECO:0007669"/>
    <property type="project" value="TreeGrafter"/>
</dbReference>
<sequence length="232" mass="26513">MKKIILILAIFGINLALADIVIGVGGGYKKPLEEIITEFHKSHKNKVIRRYGNMKFLKEQVSKKELDGLIGLEQMLQRLEISTNKEMIGLNGLVLVSRKGIALKDFKDLQKVNSIIVLDSKKGAFGENSQNFLESLEFYPNIQSKILLTQDSHLGIDMLIEGKIDAAFLNTRHYYENKQKLGDFLEIPTSFYKPQKLFIAKINDSRELEDFIQFLKSNKAQEIFLKHGIINK</sequence>
<protein>
    <recommendedName>
        <fullName evidence="3">Molybdate ABC transporter substrate-binding protein</fullName>
    </recommendedName>
</protein>
<dbReference type="PANTHER" id="PTHR30632:SF0">
    <property type="entry name" value="SULFATE-BINDING PROTEIN"/>
    <property type="match status" value="1"/>
</dbReference>